<dbReference type="Gene3D" id="3.90.245.10">
    <property type="entry name" value="Ribonucleoside hydrolase-like"/>
    <property type="match status" value="1"/>
</dbReference>
<accession>A0AAV5AFJ5</accession>
<dbReference type="Proteomes" id="UP001050691">
    <property type="component" value="Unassembled WGS sequence"/>
</dbReference>
<feature type="signal peptide" evidence="2">
    <location>
        <begin position="1"/>
        <end position="19"/>
    </location>
</feature>
<evidence type="ECO:0000256" key="1">
    <source>
        <dbReference type="ARBA" id="ARBA00009176"/>
    </source>
</evidence>
<dbReference type="PANTHER" id="PTHR43264">
    <property type="match status" value="1"/>
</dbReference>
<proteinExistence type="inferred from homology"/>
<sequence>MFRLSAALVLAGLASIAYAVPTAIPTATALTCPGFTPPIQPVPSKPKNIIIDTDLLSFTDDDVTSNYSLPAIDAINTWYCHPDIPFAQTNDLTTATKEPTVTDNDKIYITTLSDSKHFKQDFDRKTVQDPVEFYTNILKDAEDDSVTILAIGFLTHLNNFYNSKEGPGLIKSKVKELVFQGGSCNTTDNPHSAGFNLIYDLQSAQVLTKWPSPVTFLPGYTANNVEVGRSALNTSTDSPIRFVYETVNYPEHYKFGSADPLATYYAAFGISDLFAYGNEDGKGGLRFVKDESSSVASTEYDDSVWDNTVSPPEQQRYLMYVMFFLS</sequence>
<protein>
    <recommendedName>
        <fullName evidence="3">Inosine/uridine-preferring nucleoside hydrolase domain-containing protein</fullName>
    </recommendedName>
</protein>
<gene>
    <name evidence="4" type="ORF">Clacol_007666</name>
</gene>
<organism evidence="4 5">
    <name type="scientific">Clathrus columnatus</name>
    <dbReference type="NCBI Taxonomy" id="1419009"/>
    <lineage>
        <taxon>Eukaryota</taxon>
        <taxon>Fungi</taxon>
        <taxon>Dikarya</taxon>
        <taxon>Basidiomycota</taxon>
        <taxon>Agaricomycotina</taxon>
        <taxon>Agaricomycetes</taxon>
        <taxon>Phallomycetidae</taxon>
        <taxon>Phallales</taxon>
        <taxon>Clathraceae</taxon>
        <taxon>Clathrus</taxon>
    </lineage>
</organism>
<comment type="caution">
    <text evidence="4">The sequence shown here is derived from an EMBL/GenBank/DDBJ whole genome shotgun (WGS) entry which is preliminary data.</text>
</comment>
<dbReference type="GO" id="GO:0016799">
    <property type="term" value="F:hydrolase activity, hydrolyzing N-glycosyl compounds"/>
    <property type="evidence" value="ECO:0007669"/>
    <property type="project" value="InterPro"/>
</dbReference>
<evidence type="ECO:0000313" key="5">
    <source>
        <dbReference type="Proteomes" id="UP001050691"/>
    </source>
</evidence>
<feature type="domain" description="Inosine/uridine-preferring nucleoside hydrolase" evidence="3">
    <location>
        <begin position="114"/>
        <end position="266"/>
    </location>
</feature>
<dbReference type="InterPro" id="IPR001910">
    <property type="entry name" value="Inosine/uridine_hydrolase_dom"/>
</dbReference>
<feature type="chain" id="PRO_5043730505" description="Inosine/uridine-preferring nucleoside hydrolase domain-containing protein" evidence="2">
    <location>
        <begin position="20"/>
        <end position="326"/>
    </location>
</feature>
<name>A0AAV5AFJ5_9AGAM</name>
<evidence type="ECO:0000313" key="4">
    <source>
        <dbReference type="EMBL" id="GJJ13412.1"/>
    </source>
</evidence>
<dbReference type="Pfam" id="PF01156">
    <property type="entry name" value="IU_nuc_hydro"/>
    <property type="match status" value="1"/>
</dbReference>
<dbReference type="SUPFAM" id="SSF53590">
    <property type="entry name" value="Nucleoside hydrolase"/>
    <property type="match status" value="1"/>
</dbReference>
<dbReference type="EMBL" id="BPWL01000008">
    <property type="protein sequence ID" value="GJJ13412.1"/>
    <property type="molecule type" value="Genomic_DNA"/>
</dbReference>
<dbReference type="InterPro" id="IPR036452">
    <property type="entry name" value="Ribo_hydro-like"/>
</dbReference>
<keyword evidence="5" id="KW-1185">Reference proteome</keyword>
<reference evidence="4" key="1">
    <citation type="submission" date="2021-10" db="EMBL/GenBank/DDBJ databases">
        <title>De novo Genome Assembly of Clathrus columnatus (Basidiomycota, Fungi) Using Illumina and Nanopore Sequence Data.</title>
        <authorList>
            <person name="Ogiso-Tanaka E."/>
            <person name="Itagaki H."/>
            <person name="Hosoya T."/>
            <person name="Hosaka K."/>
        </authorList>
    </citation>
    <scope>NUCLEOTIDE SEQUENCE</scope>
    <source>
        <strain evidence="4">MO-923</strain>
    </source>
</reference>
<dbReference type="AlphaFoldDB" id="A0AAV5AFJ5"/>
<dbReference type="PANTHER" id="PTHR43264:SF1">
    <property type="entry name" value="INOSINE_URIDINE-PREFERRING NUCLEOSIDE HYDROLASE DOMAIN-CONTAINING PROTEIN"/>
    <property type="match status" value="1"/>
</dbReference>
<keyword evidence="2" id="KW-0732">Signal</keyword>
<evidence type="ECO:0000256" key="2">
    <source>
        <dbReference type="SAM" id="SignalP"/>
    </source>
</evidence>
<evidence type="ECO:0000259" key="3">
    <source>
        <dbReference type="Pfam" id="PF01156"/>
    </source>
</evidence>
<comment type="similarity">
    <text evidence="1">Belongs to the IUNH family.</text>
</comment>